<dbReference type="InterPro" id="IPR001173">
    <property type="entry name" value="Glyco_trans_2-like"/>
</dbReference>
<evidence type="ECO:0000259" key="2">
    <source>
        <dbReference type="Pfam" id="PF00535"/>
    </source>
</evidence>
<evidence type="ECO:0000256" key="1">
    <source>
        <dbReference type="SAM" id="Phobius"/>
    </source>
</evidence>
<dbReference type="RefSeq" id="WP_227709033.1">
    <property type="nucleotide sequence ID" value="NZ_JAJEQX010000046.1"/>
</dbReference>
<accession>A0ABS8G168</accession>
<evidence type="ECO:0000313" key="3">
    <source>
        <dbReference type="EMBL" id="MCC2256055.1"/>
    </source>
</evidence>
<keyword evidence="1" id="KW-1133">Transmembrane helix</keyword>
<keyword evidence="1" id="KW-0472">Membrane</keyword>
<reference evidence="3 4" key="1">
    <citation type="submission" date="2021-10" db="EMBL/GenBank/DDBJ databases">
        <title>Anaerobic single-cell dispensing facilitates the cultivation of human gut bacteria.</title>
        <authorList>
            <person name="Afrizal A."/>
        </authorList>
    </citation>
    <scope>NUCLEOTIDE SEQUENCE [LARGE SCALE GENOMIC DNA]</scope>
    <source>
        <strain evidence="3 4">CLA-AA-H200</strain>
    </source>
</reference>
<dbReference type="Gene3D" id="3.90.550.10">
    <property type="entry name" value="Spore Coat Polysaccharide Biosynthesis Protein SpsA, Chain A"/>
    <property type="match status" value="1"/>
</dbReference>
<proteinExistence type="predicted"/>
<organism evidence="3 4">
    <name type="scientific">Ruminococcus turbiniformis</name>
    <dbReference type="NCBI Taxonomy" id="2881258"/>
    <lineage>
        <taxon>Bacteria</taxon>
        <taxon>Bacillati</taxon>
        <taxon>Bacillota</taxon>
        <taxon>Clostridia</taxon>
        <taxon>Eubacteriales</taxon>
        <taxon>Oscillospiraceae</taxon>
        <taxon>Ruminococcus</taxon>
    </lineage>
</organism>
<dbReference type="Proteomes" id="UP001198151">
    <property type="component" value="Unassembled WGS sequence"/>
</dbReference>
<feature type="transmembrane region" description="Helical" evidence="1">
    <location>
        <begin position="212"/>
        <end position="230"/>
    </location>
</feature>
<keyword evidence="1" id="KW-0812">Transmembrane</keyword>
<protein>
    <submittedName>
        <fullName evidence="3">Glycosyltransferase family 2 protein</fullName>
    </submittedName>
</protein>
<dbReference type="InterPro" id="IPR029044">
    <property type="entry name" value="Nucleotide-diphossugar_trans"/>
</dbReference>
<dbReference type="Pfam" id="PF00535">
    <property type="entry name" value="Glycos_transf_2"/>
    <property type="match status" value="1"/>
</dbReference>
<evidence type="ECO:0000313" key="4">
    <source>
        <dbReference type="Proteomes" id="UP001198151"/>
    </source>
</evidence>
<keyword evidence="4" id="KW-1185">Reference proteome</keyword>
<feature type="domain" description="Glycosyltransferase 2-like" evidence="2">
    <location>
        <begin position="47"/>
        <end position="119"/>
    </location>
</feature>
<sequence>MSEKVEVLISAMYQTDLALFEKTGVTTDGLIINQCNENAVQKQEECGRQYKMISTMERGLSRSRNLALENAQGDYCLLCDDDELLYEDYEEKIVDAYKKYPDADIICFKVILEEKVYSNKPYKIGYLKALRVSSVQISMKLDSIKKAGILFDEEYGSGTPMGSGEENIFIYDCLKKGLKAYYVPVIIGEVNQSESNWFRGFTDEYFMKRGAIIYRLMGKIGVIYCAYFAITKYRRYKNNMSMMRAFLLMINGMKNH</sequence>
<comment type="caution">
    <text evidence="3">The sequence shown here is derived from an EMBL/GenBank/DDBJ whole genome shotgun (WGS) entry which is preliminary data.</text>
</comment>
<dbReference type="EMBL" id="JAJEQX010000046">
    <property type="protein sequence ID" value="MCC2256055.1"/>
    <property type="molecule type" value="Genomic_DNA"/>
</dbReference>
<dbReference type="CDD" id="cd00761">
    <property type="entry name" value="Glyco_tranf_GTA_type"/>
    <property type="match status" value="1"/>
</dbReference>
<dbReference type="SUPFAM" id="SSF53448">
    <property type="entry name" value="Nucleotide-diphospho-sugar transferases"/>
    <property type="match status" value="1"/>
</dbReference>
<gene>
    <name evidence="3" type="ORF">LKD70_16820</name>
</gene>
<name>A0ABS8G168_9FIRM</name>